<dbReference type="Proteomes" id="UP000325291">
    <property type="component" value="Unassembled WGS sequence"/>
</dbReference>
<dbReference type="PANTHER" id="PTHR34218:SF4">
    <property type="entry name" value="ACYL-HOMOSERINE LACTONE ACYLASE QUIP"/>
    <property type="match status" value="1"/>
</dbReference>
<evidence type="ECO:0000256" key="5">
    <source>
        <dbReference type="PIRSR" id="PIRSR001227-2"/>
    </source>
</evidence>
<comment type="similarity">
    <text evidence="1">Belongs to the peptidase S45 family.</text>
</comment>
<evidence type="ECO:0000256" key="1">
    <source>
        <dbReference type="ARBA" id="ARBA00006586"/>
    </source>
</evidence>
<evidence type="ECO:0000256" key="3">
    <source>
        <dbReference type="ARBA" id="ARBA00023145"/>
    </source>
</evidence>
<organism evidence="6 7">
    <name type="scientific">Aquicoccus porphyridii</name>
    <dbReference type="NCBI Taxonomy" id="1852029"/>
    <lineage>
        <taxon>Bacteria</taxon>
        <taxon>Pseudomonadati</taxon>
        <taxon>Pseudomonadota</taxon>
        <taxon>Alphaproteobacteria</taxon>
        <taxon>Rhodobacterales</taxon>
        <taxon>Paracoccaceae</taxon>
        <taxon>Aquicoccus</taxon>
    </lineage>
</organism>
<keyword evidence="2" id="KW-0378">Hydrolase</keyword>
<feature type="binding site" evidence="5">
    <location>
        <position position="154"/>
    </location>
    <ligand>
        <name>Ca(2+)</name>
        <dbReference type="ChEBI" id="CHEBI:29108"/>
    </ligand>
</feature>
<dbReference type="Gene3D" id="2.30.120.10">
    <property type="match status" value="1"/>
</dbReference>
<dbReference type="GO" id="GO:0017000">
    <property type="term" value="P:antibiotic biosynthetic process"/>
    <property type="evidence" value="ECO:0007669"/>
    <property type="project" value="InterPro"/>
</dbReference>
<feature type="active site" description="Nucleophile" evidence="4">
    <location>
        <position position="243"/>
    </location>
</feature>
<evidence type="ECO:0000256" key="4">
    <source>
        <dbReference type="PIRSR" id="PIRSR001227-1"/>
    </source>
</evidence>
<dbReference type="Gene3D" id="3.60.20.10">
    <property type="entry name" value="Glutamine Phosphoribosylpyrophosphate, subunit 1, domain 1"/>
    <property type="match status" value="1"/>
</dbReference>
<accession>A0A5A9ZH90</accession>
<dbReference type="RefSeq" id="WP_111366063.1">
    <property type="nucleotide sequence ID" value="NZ_VINQ01000005.1"/>
</dbReference>
<name>A0A5A9ZH90_9RHOB</name>
<dbReference type="InterPro" id="IPR043146">
    <property type="entry name" value="Penicillin_amidase_N_B-knob"/>
</dbReference>
<dbReference type="InterPro" id="IPR043147">
    <property type="entry name" value="Penicillin_amidase_A-knob"/>
</dbReference>
<keyword evidence="5" id="KW-0479">Metal-binding</keyword>
<dbReference type="Gene3D" id="1.10.1400.10">
    <property type="match status" value="1"/>
</dbReference>
<keyword evidence="5" id="KW-0106">Calcium</keyword>
<dbReference type="InterPro" id="IPR014395">
    <property type="entry name" value="Pen/GL7ACA/AHL_acylase"/>
</dbReference>
<dbReference type="InterPro" id="IPR002692">
    <property type="entry name" value="S45"/>
</dbReference>
<reference evidence="6 7" key="1">
    <citation type="submission" date="2019-07" db="EMBL/GenBank/DDBJ databases">
        <title>Aquicoccus porphyridii gen. nov., sp. nov., isolated from a small marine red alga, Porphyridium marinum.</title>
        <authorList>
            <person name="Liu L."/>
        </authorList>
    </citation>
    <scope>NUCLEOTIDE SEQUENCE [LARGE SCALE GENOMIC DNA]</scope>
    <source>
        <strain evidence="6 7">L1 8-17</strain>
    </source>
</reference>
<dbReference type="Gene3D" id="1.10.439.10">
    <property type="entry name" value="Penicillin Amidohydrolase, domain 1"/>
    <property type="match status" value="1"/>
</dbReference>
<sequence length="774" mass="83932">MTQLALPGLNAPASIRIDRWGLPHIRAENPRDAFFVQGFNAVRDRLWQIDLWRKRGLGLLAADFGPGYLMQDRAARLLLYRGDMAPEWAAYGPDAEEICTTFARGINAGVDLVLDGTLPLPPEFAELGTKPAHWAPEDVVRIRTHCLARNATSELARQKVQALASPEVDLLRMPLSPPVPDDEWATMDGTPLPDDALTTYLLATAPVSFSAERLAATLDEAPLWSALDPALNVLRHETPPEGSNNWALAPSQTATGRAIMASDPHRAHAAPSLRYMVHLSAPGLDVIGAGEPSSPGIMAGHNGTAAFSLTIFCADQEDLMVHETLPDTPHSYRYGTGHEEMTRIDEVFTVKGAPDQTLPLYFTRHGPVLWQDEGRNLALSLRTVFTDPGTAPYMASLKSMRATTLSDFREALETWGAPSVNMVYADTAGDICWQAAAYVPRRNGWRGLAPVPGDGRFEWQGYMTAAELPATVNPEDGVVWSANEMNIPDGWNHAAATVGHEWLEDGRAERISERLRTGTVNDIADNCALQTDTHSGYSARLVAHIPAQAPDAARALLGHWNGHADADSAAALLAEMWLSSHLRPALLARVAPDPALRKWFGSGSIATVVRMLEGRHPGLARVAGLDDDAARDTFLAETLAAAWEDAVTRFGSDPATWRWGDLHKGWFDHALTPLGTDFDVGPLDKGGSSTTVMMAHYEASDYRVRIGASVRMVVDVGAWDNSVWINAPGQSGLPGTPHYDDLAPLWAMGDYVPMPYSEAAVEAATATRIDLLPG</sequence>
<dbReference type="PIRSF" id="PIRSF001227">
    <property type="entry name" value="Pen_acylase"/>
    <property type="match status" value="1"/>
</dbReference>
<dbReference type="PANTHER" id="PTHR34218">
    <property type="entry name" value="PEPTIDASE S45 PENICILLIN AMIDASE"/>
    <property type="match status" value="1"/>
</dbReference>
<dbReference type="Pfam" id="PF01804">
    <property type="entry name" value="Penicil_amidase"/>
    <property type="match status" value="1"/>
</dbReference>
<dbReference type="SUPFAM" id="SSF56235">
    <property type="entry name" value="N-terminal nucleophile aminohydrolases (Ntn hydrolases)"/>
    <property type="match status" value="1"/>
</dbReference>
<dbReference type="GO" id="GO:0046872">
    <property type="term" value="F:metal ion binding"/>
    <property type="evidence" value="ECO:0007669"/>
    <property type="project" value="UniProtKB-KW"/>
</dbReference>
<dbReference type="CDD" id="cd03747">
    <property type="entry name" value="Ntn_PGA_like"/>
    <property type="match status" value="1"/>
</dbReference>
<feature type="binding site" evidence="5">
    <location>
        <position position="318"/>
    </location>
    <ligand>
        <name>Ca(2+)</name>
        <dbReference type="ChEBI" id="CHEBI:29108"/>
    </ligand>
</feature>
<dbReference type="AlphaFoldDB" id="A0A5A9ZH90"/>
<keyword evidence="7" id="KW-1185">Reference proteome</keyword>
<proteinExistence type="inferred from homology"/>
<evidence type="ECO:0000256" key="2">
    <source>
        <dbReference type="ARBA" id="ARBA00022801"/>
    </source>
</evidence>
<comment type="cofactor">
    <cofactor evidence="5">
        <name>Ca(2+)</name>
        <dbReference type="ChEBI" id="CHEBI:29108"/>
    </cofactor>
    <text evidence="5">Binds 1 Ca(2+) ion per dimer.</text>
</comment>
<gene>
    <name evidence="6" type="ORF">FLO80_09515</name>
</gene>
<protein>
    <submittedName>
        <fullName evidence="6">Penicillin acylase family protein</fullName>
    </submittedName>
</protein>
<keyword evidence="3" id="KW-0865">Zymogen</keyword>
<feature type="binding site" evidence="5">
    <location>
        <position position="315"/>
    </location>
    <ligand>
        <name>Ca(2+)</name>
        <dbReference type="ChEBI" id="CHEBI:29108"/>
    </ligand>
</feature>
<comment type="caution">
    <text evidence="6">The sequence shown here is derived from an EMBL/GenBank/DDBJ whole genome shotgun (WGS) entry which is preliminary data.</text>
</comment>
<evidence type="ECO:0000313" key="7">
    <source>
        <dbReference type="Proteomes" id="UP000325291"/>
    </source>
</evidence>
<dbReference type="InterPro" id="IPR029055">
    <property type="entry name" value="Ntn_hydrolases_N"/>
</dbReference>
<dbReference type="InterPro" id="IPR023343">
    <property type="entry name" value="Penicillin_amidase_dom1"/>
</dbReference>
<dbReference type="GO" id="GO:0016811">
    <property type="term" value="F:hydrolase activity, acting on carbon-nitrogen (but not peptide) bonds, in linear amides"/>
    <property type="evidence" value="ECO:0007669"/>
    <property type="project" value="InterPro"/>
</dbReference>
<evidence type="ECO:0000313" key="6">
    <source>
        <dbReference type="EMBL" id="KAA0916336.1"/>
    </source>
</evidence>
<dbReference type="EMBL" id="VINQ01000005">
    <property type="protein sequence ID" value="KAA0916336.1"/>
    <property type="molecule type" value="Genomic_DNA"/>
</dbReference>